<dbReference type="PROSITE" id="PS50088">
    <property type="entry name" value="ANK_REPEAT"/>
    <property type="match status" value="4"/>
</dbReference>
<dbReference type="InterPro" id="IPR002110">
    <property type="entry name" value="Ankyrin_rpt"/>
</dbReference>
<dbReference type="InterPro" id="IPR050776">
    <property type="entry name" value="Ank_Repeat/CDKN_Inhibitor"/>
</dbReference>
<dbReference type="Proteomes" id="UP000604046">
    <property type="component" value="Unassembled WGS sequence"/>
</dbReference>
<accession>A0A812UGU0</accession>
<dbReference type="SMART" id="SM00248">
    <property type="entry name" value="ANK"/>
    <property type="match status" value="6"/>
</dbReference>
<name>A0A812UGU0_9DINO</name>
<dbReference type="SUPFAM" id="SSF48403">
    <property type="entry name" value="Ankyrin repeat"/>
    <property type="match status" value="1"/>
</dbReference>
<evidence type="ECO:0000256" key="1">
    <source>
        <dbReference type="ARBA" id="ARBA00022737"/>
    </source>
</evidence>
<evidence type="ECO:0000256" key="4">
    <source>
        <dbReference type="SAM" id="MobiDB-lite"/>
    </source>
</evidence>
<feature type="repeat" description="ANK" evidence="3">
    <location>
        <begin position="160"/>
        <end position="192"/>
    </location>
</feature>
<keyword evidence="6" id="KW-1185">Reference proteome</keyword>
<feature type="repeat" description="ANK" evidence="3">
    <location>
        <begin position="94"/>
        <end position="126"/>
    </location>
</feature>
<gene>
    <name evidence="5" type="primary">ANKRD50</name>
    <name evidence="5" type="ORF">SNAT2548_LOCUS32173</name>
</gene>
<dbReference type="PROSITE" id="PS50297">
    <property type="entry name" value="ANK_REP_REGION"/>
    <property type="match status" value="3"/>
</dbReference>
<dbReference type="Pfam" id="PF12796">
    <property type="entry name" value="Ank_2"/>
    <property type="match status" value="1"/>
</dbReference>
<feature type="repeat" description="ANK" evidence="3">
    <location>
        <begin position="61"/>
        <end position="93"/>
    </location>
</feature>
<dbReference type="InterPro" id="IPR036770">
    <property type="entry name" value="Ankyrin_rpt-contain_sf"/>
</dbReference>
<feature type="region of interest" description="Disordered" evidence="4">
    <location>
        <begin position="265"/>
        <end position="286"/>
    </location>
</feature>
<comment type="caution">
    <text evidence="5">The sequence shown here is derived from an EMBL/GenBank/DDBJ whole genome shotgun (WGS) entry which is preliminary data.</text>
</comment>
<dbReference type="Pfam" id="PF00023">
    <property type="entry name" value="Ank"/>
    <property type="match status" value="2"/>
</dbReference>
<feature type="repeat" description="ANK" evidence="3">
    <location>
        <begin position="127"/>
        <end position="159"/>
    </location>
</feature>
<evidence type="ECO:0000256" key="2">
    <source>
        <dbReference type="ARBA" id="ARBA00023043"/>
    </source>
</evidence>
<protein>
    <submittedName>
        <fullName evidence="5">ANKRD50 protein</fullName>
    </submittedName>
</protein>
<evidence type="ECO:0000313" key="5">
    <source>
        <dbReference type="EMBL" id="CAE7567195.1"/>
    </source>
</evidence>
<dbReference type="Gene3D" id="1.25.40.20">
    <property type="entry name" value="Ankyrin repeat-containing domain"/>
    <property type="match status" value="2"/>
</dbReference>
<feature type="compositionally biased region" description="Low complexity" evidence="4">
    <location>
        <begin position="317"/>
        <end position="327"/>
    </location>
</feature>
<reference evidence="5" key="1">
    <citation type="submission" date="2021-02" db="EMBL/GenBank/DDBJ databases">
        <authorList>
            <person name="Dougan E. K."/>
            <person name="Rhodes N."/>
            <person name="Thang M."/>
            <person name="Chan C."/>
        </authorList>
    </citation>
    <scope>NUCLEOTIDE SEQUENCE</scope>
</reference>
<feature type="region of interest" description="Disordered" evidence="4">
    <location>
        <begin position="302"/>
        <end position="328"/>
    </location>
</feature>
<evidence type="ECO:0000313" key="6">
    <source>
        <dbReference type="Proteomes" id="UP000604046"/>
    </source>
</evidence>
<dbReference type="PANTHER" id="PTHR24201">
    <property type="entry name" value="ANK_REP_REGION DOMAIN-CONTAINING PROTEIN"/>
    <property type="match status" value="1"/>
</dbReference>
<keyword evidence="1" id="KW-0677">Repeat</keyword>
<evidence type="ECO:0000256" key="3">
    <source>
        <dbReference type="PROSITE-ProRule" id="PRU00023"/>
    </source>
</evidence>
<keyword evidence="2 3" id="KW-0040">ANK repeat</keyword>
<dbReference type="AlphaFoldDB" id="A0A812UGU0"/>
<proteinExistence type="predicted"/>
<sequence>MVAPLVPKGKNVDELQQGLEEALYSYIDAAPKKKEEDLEGQVEKVEQLLSAGACPNTAGPRGATPLSQPAFQGRAAVVDVLLQSRAQVGLRDSNGRTPLFLAEQGGHLQVVQMLLQRNAQVDSFDSSGRTPLLDAAEWGTSEMVDALLRSKAGVNFCDMHGNSPLSAAAGKGASEIVRMLLKSRAQDSGTQQAASKRCLTALDEAARHGHSEVVDLLVKSRAQVEPLTLLRAALTHQKDQVRVVDLLLESRAQVDRQTVTAVAKYGSPDAPNRVPPNGRPLPSGETPYVRRKVVDQQEKYRRQQVKGANALPPIIQRSSSPRSRPSPAGIEEARFARSMEAFQAETEFLEQQGLDMGRLACLLAFDTFRSSKGKLTESADTASA</sequence>
<dbReference type="EMBL" id="CAJNDS010002698">
    <property type="protein sequence ID" value="CAE7567195.1"/>
    <property type="molecule type" value="Genomic_DNA"/>
</dbReference>
<organism evidence="5 6">
    <name type="scientific">Symbiodinium natans</name>
    <dbReference type="NCBI Taxonomy" id="878477"/>
    <lineage>
        <taxon>Eukaryota</taxon>
        <taxon>Sar</taxon>
        <taxon>Alveolata</taxon>
        <taxon>Dinophyceae</taxon>
        <taxon>Suessiales</taxon>
        <taxon>Symbiodiniaceae</taxon>
        <taxon>Symbiodinium</taxon>
    </lineage>
</organism>
<dbReference type="OrthoDB" id="194358at2759"/>